<dbReference type="GO" id="GO:0005886">
    <property type="term" value="C:plasma membrane"/>
    <property type="evidence" value="ECO:0007669"/>
    <property type="project" value="UniProtKB-SubCell"/>
</dbReference>
<dbReference type="PROSITE" id="PS50928">
    <property type="entry name" value="ABC_TM1"/>
    <property type="match status" value="1"/>
</dbReference>
<dbReference type="InterPro" id="IPR025966">
    <property type="entry name" value="OppC_N"/>
</dbReference>
<evidence type="ECO:0000256" key="5">
    <source>
        <dbReference type="ARBA" id="ARBA00022989"/>
    </source>
</evidence>
<evidence type="ECO:0000256" key="7">
    <source>
        <dbReference type="RuleBase" id="RU363032"/>
    </source>
</evidence>
<feature type="transmembrane region" description="Helical" evidence="7">
    <location>
        <begin position="103"/>
        <end position="125"/>
    </location>
</feature>
<dbReference type="EMBL" id="DVGC01000038">
    <property type="protein sequence ID" value="HIR05695.1"/>
    <property type="molecule type" value="Genomic_DNA"/>
</dbReference>
<dbReference type="PANTHER" id="PTHR43386:SF25">
    <property type="entry name" value="PEPTIDE ABC TRANSPORTER PERMEASE PROTEIN"/>
    <property type="match status" value="1"/>
</dbReference>
<feature type="transmembrane region" description="Helical" evidence="7">
    <location>
        <begin position="137"/>
        <end position="157"/>
    </location>
</feature>
<gene>
    <name evidence="9" type="ORF">IAB28_06985</name>
</gene>
<dbReference type="InterPro" id="IPR035906">
    <property type="entry name" value="MetI-like_sf"/>
</dbReference>
<comment type="subcellular location">
    <subcellularLocation>
        <location evidence="1 7">Cell membrane</location>
        <topology evidence="1 7">Multi-pass membrane protein</topology>
    </subcellularLocation>
</comment>
<accession>A0A9D1A643</accession>
<evidence type="ECO:0000313" key="10">
    <source>
        <dbReference type="Proteomes" id="UP000824250"/>
    </source>
</evidence>
<dbReference type="GO" id="GO:0055085">
    <property type="term" value="P:transmembrane transport"/>
    <property type="evidence" value="ECO:0007669"/>
    <property type="project" value="InterPro"/>
</dbReference>
<dbReference type="Pfam" id="PF00528">
    <property type="entry name" value="BPD_transp_1"/>
    <property type="match status" value="1"/>
</dbReference>
<dbReference type="InterPro" id="IPR000515">
    <property type="entry name" value="MetI-like"/>
</dbReference>
<dbReference type="InterPro" id="IPR050366">
    <property type="entry name" value="BP-dependent_transpt_permease"/>
</dbReference>
<dbReference type="Pfam" id="PF12911">
    <property type="entry name" value="OppC_N"/>
    <property type="match status" value="1"/>
</dbReference>
<evidence type="ECO:0000259" key="8">
    <source>
        <dbReference type="PROSITE" id="PS50928"/>
    </source>
</evidence>
<keyword evidence="3" id="KW-1003">Cell membrane</keyword>
<feature type="transmembrane region" description="Helical" evidence="7">
    <location>
        <begin position="261"/>
        <end position="286"/>
    </location>
</feature>
<evidence type="ECO:0000256" key="3">
    <source>
        <dbReference type="ARBA" id="ARBA00022475"/>
    </source>
</evidence>
<dbReference type="SUPFAM" id="SSF161098">
    <property type="entry name" value="MetI-like"/>
    <property type="match status" value="1"/>
</dbReference>
<proteinExistence type="inferred from homology"/>
<protein>
    <submittedName>
        <fullName evidence="9">ABC transporter permease</fullName>
    </submittedName>
</protein>
<evidence type="ECO:0000313" key="9">
    <source>
        <dbReference type="EMBL" id="HIR05695.1"/>
    </source>
</evidence>
<evidence type="ECO:0000256" key="1">
    <source>
        <dbReference type="ARBA" id="ARBA00004651"/>
    </source>
</evidence>
<feature type="transmembrane region" description="Helical" evidence="7">
    <location>
        <begin position="219"/>
        <end position="240"/>
    </location>
</feature>
<dbReference type="CDD" id="cd06261">
    <property type="entry name" value="TM_PBP2"/>
    <property type="match status" value="1"/>
</dbReference>
<keyword evidence="4 7" id="KW-0812">Transmembrane</keyword>
<comment type="caution">
    <text evidence="9">The sequence shown here is derived from an EMBL/GenBank/DDBJ whole genome shotgun (WGS) entry which is preliminary data.</text>
</comment>
<sequence length="300" mass="32993">MEKEREKDFEFEDEISLPVTSYWKDVVRRFCKNRIAVLGLILLTIIVVLCAGAPLFTRYDPVMDMDLMNMLTPPGDREHPLGTDDLGRDIWCRLLYGGRSSLLTGLSVAAFAAVIGVTIGLYSGYFGGIVESLLMRFTDIMLSFPFLIVAIAIMSVLGSSQKNIIMTLAITSWPRFARLTRGQVLSVKNMEYVESARVAGFKDVRILFRHVLPNCIGPLIIQGTLAVGSAILSAASLNYLGLGADAAAPDWGMMLSQGKNYLQLAPYLTTIPGIAISITVLSMNWIGDGLRDAFDPKMRK</sequence>
<dbReference type="PANTHER" id="PTHR43386">
    <property type="entry name" value="OLIGOPEPTIDE TRANSPORT SYSTEM PERMEASE PROTEIN APPC"/>
    <property type="match status" value="1"/>
</dbReference>
<reference evidence="9" key="2">
    <citation type="journal article" date="2021" name="PeerJ">
        <title>Extensive microbial diversity within the chicken gut microbiome revealed by metagenomics and culture.</title>
        <authorList>
            <person name="Gilroy R."/>
            <person name="Ravi A."/>
            <person name="Getino M."/>
            <person name="Pursley I."/>
            <person name="Horton D.L."/>
            <person name="Alikhan N.F."/>
            <person name="Baker D."/>
            <person name="Gharbi K."/>
            <person name="Hall N."/>
            <person name="Watson M."/>
            <person name="Adriaenssens E.M."/>
            <person name="Foster-Nyarko E."/>
            <person name="Jarju S."/>
            <person name="Secka A."/>
            <person name="Antonio M."/>
            <person name="Oren A."/>
            <person name="Chaudhuri R.R."/>
            <person name="La Ragione R."/>
            <person name="Hildebrand F."/>
            <person name="Pallen M.J."/>
        </authorList>
    </citation>
    <scope>NUCLEOTIDE SEQUENCE</scope>
    <source>
        <strain evidence="9">CHK180-2868</strain>
    </source>
</reference>
<reference evidence="9" key="1">
    <citation type="submission" date="2020-10" db="EMBL/GenBank/DDBJ databases">
        <authorList>
            <person name="Gilroy R."/>
        </authorList>
    </citation>
    <scope>NUCLEOTIDE SEQUENCE</scope>
    <source>
        <strain evidence="9">CHK180-2868</strain>
    </source>
</reference>
<evidence type="ECO:0000256" key="4">
    <source>
        <dbReference type="ARBA" id="ARBA00022692"/>
    </source>
</evidence>
<keyword evidence="6 7" id="KW-0472">Membrane</keyword>
<keyword evidence="5 7" id="KW-1133">Transmembrane helix</keyword>
<feature type="transmembrane region" description="Helical" evidence="7">
    <location>
        <begin position="35"/>
        <end position="56"/>
    </location>
</feature>
<dbReference type="AlphaFoldDB" id="A0A9D1A643"/>
<name>A0A9D1A643_9FIRM</name>
<comment type="similarity">
    <text evidence="7">Belongs to the binding-protein-dependent transport system permease family.</text>
</comment>
<dbReference type="Gene3D" id="1.10.3720.10">
    <property type="entry name" value="MetI-like"/>
    <property type="match status" value="1"/>
</dbReference>
<organism evidence="9 10">
    <name type="scientific">Candidatus Copromonas faecavium</name>
    <name type="common">nom. illeg.</name>
    <dbReference type="NCBI Taxonomy" id="2840740"/>
    <lineage>
        <taxon>Bacteria</taxon>
        <taxon>Bacillati</taxon>
        <taxon>Bacillota</taxon>
        <taxon>Clostridia</taxon>
        <taxon>Lachnospirales</taxon>
        <taxon>Lachnospiraceae</taxon>
        <taxon>Candidatus Copromonas (nom. illeg.)</taxon>
    </lineage>
</organism>
<keyword evidence="2 7" id="KW-0813">Transport</keyword>
<feature type="domain" description="ABC transmembrane type-1" evidence="8">
    <location>
        <begin position="102"/>
        <end position="287"/>
    </location>
</feature>
<dbReference type="Proteomes" id="UP000824250">
    <property type="component" value="Unassembled WGS sequence"/>
</dbReference>
<evidence type="ECO:0000256" key="2">
    <source>
        <dbReference type="ARBA" id="ARBA00022448"/>
    </source>
</evidence>
<evidence type="ECO:0000256" key="6">
    <source>
        <dbReference type="ARBA" id="ARBA00023136"/>
    </source>
</evidence>